<organism evidence="2 3">
    <name type="scientific">Daphnia magna</name>
    <dbReference type="NCBI Taxonomy" id="35525"/>
    <lineage>
        <taxon>Eukaryota</taxon>
        <taxon>Metazoa</taxon>
        <taxon>Ecdysozoa</taxon>
        <taxon>Arthropoda</taxon>
        <taxon>Crustacea</taxon>
        <taxon>Branchiopoda</taxon>
        <taxon>Diplostraca</taxon>
        <taxon>Cladocera</taxon>
        <taxon>Anomopoda</taxon>
        <taxon>Daphniidae</taxon>
        <taxon>Daphnia</taxon>
    </lineage>
</organism>
<comment type="caution">
    <text evidence="2">The sequence shown here is derived from an EMBL/GenBank/DDBJ whole genome shotgun (WGS) entry which is preliminary data.</text>
</comment>
<protein>
    <submittedName>
        <fullName evidence="2">Uncharacterized protein</fullName>
    </submittedName>
</protein>
<dbReference type="EMBL" id="JAOYFB010000038">
    <property type="protein sequence ID" value="KAK4026982.1"/>
    <property type="molecule type" value="Genomic_DNA"/>
</dbReference>
<sequence>MYTCTIEHRTPIIYKENRTNETNRQILRNFCCWIIYAIVLLSHTESVHNEGDELSRQPDDQNCIKEKRKANKTSATESISFSFSRRKTGLVVKMLFGHWVGESGASWQEGKFAIPNLEELCERENCVLY</sequence>
<reference evidence="2 3" key="1">
    <citation type="journal article" date="2023" name="Nucleic Acids Res.">
        <title>The hologenome of Daphnia magna reveals possible DNA methylation and microbiome-mediated evolution of the host genome.</title>
        <authorList>
            <person name="Chaturvedi A."/>
            <person name="Li X."/>
            <person name="Dhandapani V."/>
            <person name="Marshall H."/>
            <person name="Kissane S."/>
            <person name="Cuenca-Cambronero M."/>
            <person name="Asole G."/>
            <person name="Calvet F."/>
            <person name="Ruiz-Romero M."/>
            <person name="Marangio P."/>
            <person name="Guigo R."/>
            <person name="Rago D."/>
            <person name="Mirbahai L."/>
            <person name="Eastwood N."/>
            <person name="Colbourne J.K."/>
            <person name="Zhou J."/>
            <person name="Mallon E."/>
            <person name="Orsini L."/>
        </authorList>
    </citation>
    <scope>NUCLEOTIDE SEQUENCE [LARGE SCALE GENOMIC DNA]</scope>
    <source>
        <strain evidence="2">LRV0_1</strain>
    </source>
</reference>
<evidence type="ECO:0000313" key="2">
    <source>
        <dbReference type="EMBL" id="KAK4026982.1"/>
    </source>
</evidence>
<feature type="compositionally biased region" description="Basic and acidic residues" evidence="1">
    <location>
        <begin position="50"/>
        <end position="65"/>
    </location>
</feature>
<keyword evidence="3" id="KW-1185">Reference proteome</keyword>
<gene>
    <name evidence="2" type="ORF">OUZ56_016003</name>
</gene>
<dbReference type="Proteomes" id="UP001234178">
    <property type="component" value="Unassembled WGS sequence"/>
</dbReference>
<feature type="region of interest" description="Disordered" evidence="1">
    <location>
        <begin position="50"/>
        <end position="72"/>
    </location>
</feature>
<name>A0ABR0APD8_9CRUS</name>
<evidence type="ECO:0000256" key="1">
    <source>
        <dbReference type="SAM" id="MobiDB-lite"/>
    </source>
</evidence>
<proteinExistence type="predicted"/>
<evidence type="ECO:0000313" key="3">
    <source>
        <dbReference type="Proteomes" id="UP001234178"/>
    </source>
</evidence>
<accession>A0ABR0APD8</accession>